<organism evidence="1">
    <name type="scientific">bioreactor metagenome</name>
    <dbReference type="NCBI Taxonomy" id="1076179"/>
    <lineage>
        <taxon>unclassified sequences</taxon>
        <taxon>metagenomes</taxon>
        <taxon>ecological metagenomes</taxon>
    </lineage>
</organism>
<evidence type="ECO:0000313" key="1">
    <source>
        <dbReference type="EMBL" id="MPM78455.1"/>
    </source>
</evidence>
<gene>
    <name evidence="1" type="ORF">SDC9_125466</name>
</gene>
<dbReference type="EMBL" id="VSSQ01028656">
    <property type="protein sequence ID" value="MPM78455.1"/>
    <property type="molecule type" value="Genomic_DNA"/>
</dbReference>
<reference evidence="1" key="1">
    <citation type="submission" date="2019-08" db="EMBL/GenBank/DDBJ databases">
        <authorList>
            <person name="Kucharzyk K."/>
            <person name="Murdoch R.W."/>
            <person name="Higgins S."/>
            <person name="Loffler F."/>
        </authorList>
    </citation>
    <scope>NUCLEOTIDE SEQUENCE</scope>
</reference>
<dbReference type="AlphaFoldDB" id="A0A645CNI9"/>
<sequence>MALQHRFQQIHQAVARRLLAAKRSAPGDGLAGQHALIAPGQALVLAKEVTDLPGACADIARRHVGIRADVAVQFRHHALAKAHDLAVAFAFGIKIASALAAADGQTGQAVFQHLFHPQELDNAQVNAGVQAQAALIRAQRA</sequence>
<comment type="caution">
    <text evidence="1">The sequence shown here is derived from an EMBL/GenBank/DDBJ whole genome shotgun (WGS) entry which is preliminary data.</text>
</comment>
<accession>A0A645CNI9</accession>
<proteinExistence type="predicted"/>
<name>A0A645CNI9_9ZZZZ</name>
<protein>
    <submittedName>
        <fullName evidence="1">Uncharacterized protein</fullName>
    </submittedName>
</protein>